<dbReference type="AlphaFoldDB" id="A0A381J628"/>
<dbReference type="EMBL" id="UFWZ01000001">
    <property type="protein sequence ID" value="SUY45724.1"/>
    <property type="molecule type" value="Genomic_DNA"/>
</dbReference>
<dbReference type="InterPro" id="IPR046919">
    <property type="entry name" value="ABC-3C_CTD10"/>
</dbReference>
<protein>
    <recommendedName>
        <fullName evidence="1">ABC-three component systems C-terminal domain-containing protein</fullName>
    </recommendedName>
</protein>
<sequence length="303" mass="35206">MNINEKTIARQLFQNKIFKSDGQLFEDVFTAIMNYAEEYFQAIKPWGNIGDRKNDGYVKNKGVFYQVYAPEDIRKSYINAVNKLKTDFNGLKAQWEPINEFYFVINDKYKGINADCEKAIQEIKEKHNLIEARFLTAKDIENILFNLDDDQILSIAGFIPDPATIKQVDFSILNEVIGHIMKLPLNKTGESDIVLPEWDKKIKFNKLSGSVEGLLNNGYLQIYSLEEYLRNNSDFLADSLRDRMNEVYYEEKDKNDGDALFWSIVNCLSPKPEKAYQITVIIIMSKYFETCDIFEEPLKEGKE</sequence>
<evidence type="ECO:0000313" key="3">
    <source>
        <dbReference type="Proteomes" id="UP000254664"/>
    </source>
</evidence>
<accession>A0A381J628</accession>
<organism evidence="2 3">
    <name type="scientific">Clostridium putrefaciens</name>
    <dbReference type="NCBI Taxonomy" id="99675"/>
    <lineage>
        <taxon>Bacteria</taxon>
        <taxon>Bacillati</taxon>
        <taxon>Bacillota</taxon>
        <taxon>Clostridia</taxon>
        <taxon>Eubacteriales</taxon>
        <taxon>Clostridiaceae</taxon>
        <taxon>Clostridium</taxon>
    </lineage>
</organism>
<gene>
    <name evidence="2" type="ORF">NCTC9836_00415</name>
</gene>
<evidence type="ECO:0000259" key="1">
    <source>
        <dbReference type="Pfam" id="PF20275"/>
    </source>
</evidence>
<dbReference type="Pfam" id="PF20275">
    <property type="entry name" value="CTD10"/>
    <property type="match status" value="1"/>
</dbReference>
<feature type="domain" description="ABC-three component systems C-terminal" evidence="1">
    <location>
        <begin position="173"/>
        <end position="295"/>
    </location>
</feature>
<reference evidence="2 3" key="1">
    <citation type="submission" date="2018-06" db="EMBL/GenBank/DDBJ databases">
        <authorList>
            <consortium name="Pathogen Informatics"/>
            <person name="Doyle S."/>
        </authorList>
    </citation>
    <scope>NUCLEOTIDE SEQUENCE [LARGE SCALE GENOMIC DNA]</scope>
    <source>
        <strain evidence="2 3">NCTC9836</strain>
    </source>
</reference>
<dbReference type="RefSeq" id="WP_115640245.1">
    <property type="nucleotide sequence ID" value="NZ_UFWZ01000001.1"/>
</dbReference>
<dbReference type="OrthoDB" id="596297at2"/>
<name>A0A381J628_9CLOT</name>
<dbReference type="Proteomes" id="UP000254664">
    <property type="component" value="Unassembled WGS sequence"/>
</dbReference>
<keyword evidence="3" id="KW-1185">Reference proteome</keyword>
<proteinExistence type="predicted"/>
<evidence type="ECO:0000313" key="2">
    <source>
        <dbReference type="EMBL" id="SUY45724.1"/>
    </source>
</evidence>